<sequence length="67" mass="7339">MVRAFPSHVNCTRVLLDSGQSYDDVSDYDSEATSSNDSIPTITLSNGVEMPLLGLGKQTRAHYYEQG</sequence>
<dbReference type="EMBL" id="UYYB01034851">
    <property type="protein sequence ID" value="VDM74228.1"/>
    <property type="molecule type" value="Genomic_DNA"/>
</dbReference>
<reference evidence="1 2" key="1">
    <citation type="submission" date="2018-11" db="EMBL/GenBank/DDBJ databases">
        <authorList>
            <consortium name="Pathogen Informatics"/>
        </authorList>
    </citation>
    <scope>NUCLEOTIDE SEQUENCE [LARGE SCALE GENOMIC DNA]</scope>
</reference>
<dbReference type="AlphaFoldDB" id="A0A3P7L4W4"/>
<dbReference type="OrthoDB" id="5810726at2759"/>
<gene>
    <name evidence="1" type="ORF">SVUK_LOCUS9226</name>
</gene>
<dbReference type="Proteomes" id="UP000270094">
    <property type="component" value="Unassembled WGS sequence"/>
</dbReference>
<organism evidence="1 2">
    <name type="scientific">Strongylus vulgaris</name>
    <name type="common">Blood worm</name>
    <dbReference type="NCBI Taxonomy" id="40348"/>
    <lineage>
        <taxon>Eukaryota</taxon>
        <taxon>Metazoa</taxon>
        <taxon>Ecdysozoa</taxon>
        <taxon>Nematoda</taxon>
        <taxon>Chromadorea</taxon>
        <taxon>Rhabditida</taxon>
        <taxon>Rhabditina</taxon>
        <taxon>Rhabditomorpha</taxon>
        <taxon>Strongyloidea</taxon>
        <taxon>Strongylidae</taxon>
        <taxon>Strongylus</taxon>
    </lineage>
</organism>
<name>A0A3P7L4W4_STRVU</name>
<accession>A0A3P7L4W4</accession>
<protein>
    <submittedName>
        <fullName evidence="1">Uncharacterized protein</fullName>
    </submittedName>
</protein>
<evidence type="ECO:0000313" key="1">
    <source>
        <dbReference type="EMBL" id="VDM74228.1"/>
    </source>
</evidence>
<keyword evidence="2" id="KW-1185">Reference proteome</keyword>
<proteinExistence type="predicted"/>
<evidence type="ECO:0000313" key="2">
    <source>
        <dbReference type="Proteomes" id="UP000270094"/>
    </source>
</evidence>
<feature type="non-terminal residue" evidence="1">
    <location>
        <position position="67"/>
    </location>
</feature>